<dbReference type="SUPFAM" id="SSF81383">
    <property type="entry name" value="F-box domain"/>
    <property type="match status" value="1"/>
</dbReference>
<accession>A0AAD7EQ66</accession>
<keyword evidence="3" id="KW-1185">Reference proteome</keyword>
<feature type="domain" description="F-box" evidence="1">
    <location>
        <begin position="17"/>
        <end position="67"/>
    </location>
</feature>
<organism evidence="2 3">
    <name type="scientific">Mycena albidolilacea</name>
    <dbReference type="NCBI Taxonomy" id="1033008"/>
    <lineage>
        <taxon>Eukaryota</taxon>
        <taxon>Fungi</taxon>
        <taxon>Dikarya</taxon>
        <taxon>Basidiomycota</taxon>
        <taxon>Agaricomycotina</taxon>
        <taxon>Agaricomycetes</taxon>
        <taxon>Agaricomycetidae</taxon>
        <taxon>Agaricales</taxon>
        <taxon>Marasmiineae</taxon>
        <taxon>Mycenaceae</taxon>
        <taxon>Mycena</taxon>
    </lineage>
</organism>
<name>A0AAD7EQ66_9AGAR</name>
<sequence length="527" mass="60474">MPPRKGKPRKSLLLKGNGAFLDLPLDVLLEILKILHPLDLLHLSRTNKALRAFLLDRISAESIWRASFELLEDLPPKCPSYTDEVQWTRLLFEEVCHVCCTPLEHDYSFDPIWWEFGARYCDECCPGQVVERLPKELTGTSSKKLTSPGAARWADVFPRVHGHYLAKDIDLFMQKYSASSSKGDLIQERRNRTKVLTDYARICRNWMYHILNAERHKPKQLIETRWAAIQAKLHEAGWPASLTENLHSYQHDLVNNPRPLTDAEWNRIGPKVTNDFEQDIRGTVVSKRFHTLIRAFPTSTLAKLTQHFAFAPRIVDIALLPDVRAVLEGDLKSDMTVNDLKTALEPKLPDLLAAWSSALETQLRDYTRAALELPTDSTVDPLEYALAYFVCEKRCCKGHFKRTGDAQPCRTRWWERGSSETSDYEQEATRIFNCKPCTVNAMFRIEPGLTVLPDVIKLYGKDPKTATCAEMDAAPEKLWCMRCVLKNQPQGWRDAVPHSMMFHEKFSALKPRWEVEIETDDLDPGDD</sequence>
<comment type="caution">
    <text evidence="2">The sequence shown here is derived from an EMBL/GenBank/DDBJ whole genome shotgun (WGS) entry which is preliminary data.</text>
</comment>
<evidence type="ECO:0000259" key="1">
    <source>
        <dbReference type="PROSITE" id="PS50181"/>
    </source>
</evidence>
<dbReference type="PROSITE" id="PS50181">
    <property type="entry name" value="FBOX"/>
    <property type="match status" value="1"/>
</dbReference>
<dbReference type="InterPro" id="IPR036047">
    <property type="entry name" value="F-box-like_dom_sf"/>
</dbReference>
<reference evidence="2" key="1">
    <citation type="submission" date="2023-03" db="EMBL/GenBank/DDBJ databases">
        <title>Massive genome expansion in bonnet fungi (Mycena s.s.) driven by repeated elements and novel gene families across ecological guilds.</title>
        <authorList>
            <consortium name="Lawrence Berkeley National Laboratory"/>
            <person name="Harder C.B."/>
            <person name="Miyauchi S."/>
            <person name="Viragh M."/>
            <person name="Kuo A."/>
            <person name="Thoen E."/>
            <person name="Andreopoulos B."/>
            <person name="Lu D."/>
            <person name="Skrede I."/>
            <person name="Drula E."/>
            <person name="Henrissat B."/>
            <person name="Morin E."/>
            <person name="Kohler A."/>
            <person name="Barry K."/>
            <person name="LaButti K."/>
            <person name="Morin E."/>
            <person name="Salamov A."/>
            <person name="Lipzen A."/>
            <person name="Mereny Z."/>
            <person name="Hegedus B."/>
            <person name="Baldrian P."/>
            <person name="Stursova M."/>
            <person name="Weitz H."/>
            <person name="Taylor A."/>
            <person name="Grigoriev I.V."/>
            <person name="Nagy L.G."/>
            <person name="Martin F."/>
            <person name="Kauserud H."/>
        </authorList>
    </citation>
    <scope>NUCLEOTIDE SEQUENCE</scope>
    <source>
        <strain evidence="2">CBHHK002</strain>
    </source>
</reference>
<dbReference type="EMBL" id="JARIHO010000020">
    <property type="protein sequence ID" value="KAJ7346900.1"/>
    <property type="molecule type" value="Genomic_DNA"/>
</dbReference>
<dbReference type="InterPro" id="IPR001810">
    <property type="entry name" value="F-box_dom"/>
</dbReference>
<dbReference type="AlphaFoldDB" id="A0AAD7EQ66"/>
<dbReference type="Proteomes" id="UP001218218">
    <property type="component" value="Unassembled WGS sequence"/>
</dbReference>
<gene>
    <name evidence="2" type="ORF">DFH08DRAFT_869740</name>
</gene>
<evidence type="ECO:0000313" key="2">
    <source>
        <dbReference type="EMBL" id="KAJ7346900.1"/>
    </source>
</evidence>
<proteinExistence type="predicted"/>
<dbReference type="CDD" id="cd09917">
    <property type="entry name" value="F-box_SF"/>
    <property type="match status" value="1"/>
</dbReference>
<protein>
    <recommendedName>
        <fullName evidence="1">F-box domain-containing protein</fullName>
    </recommendedName>
</protein>
<evidence type="ECO:0000313" key="3">
    <source>
        <dbReference type="Proteomes" id="UP001218218"/>
    </source>
</evidence>
<dbReference type="Pfam" id="PF00646">
    <property type="entry name" value="F-box"/>
    <property type="match status" value="1"/>
</dbReference>